<dbReference type="EMBL" id="PCGR01000004">
    <property type="protein sequence ID" value="PJK15933.1"/>
    <property type="molecule type" value="Genomic_DNA"/>
</dbReference>
<evidence type="ECO:0000313" key="2">
    <source>
        <dbReference type="EMBL" id="PJK15933.1"/>
    </source>
</evidence>
<keyword evidence="1" id="KW-1133">Transmembrane helix</keyword>
<name>A0A2M9EXJ2_9BACL</name>
<dbReference type="RefSeq" id="WP_100354338.1">
    <property type="nucleotide sequence ID" value="NZ_PCGR01000004.1"/>
</dbReference>
<gene>
    <name evidence="2" type="ORF">CQS04_11910</name>
</gene>
<keyword evidence="3" id="KW-1185">Reference proteome</keyword>
<sequence length="151" mass="16938">MTFITNKVTNAVFIALLSLVYGGLFLLISGHMEFLSTLPPKASVNYGFWNTWLTFIYDGGLTIIGYTILGITVAIGGLSFFGSYKKLDEYQSSLLLKVIMVSGLITLVSFPLLVINVLSEPLFAIPFTLFFVVVIWLFFQITYLLFLIKLR</sequence>
<keyword evidence="1" id="KW-0812">Transmembrane</keyword>
<feature type="transmembrane region" description="Helical" evidence="1">
    <location>
        <begin position="52"/>
        <end position="82"/>
    </location>
</feature>
<dbReference type="Proteomes" id="UP000228680">
    <property type="component" value="Unassembled WGS sequence"/>
</dbReference>
<proteinExistence type="predicted"/>
<feature type="transmembrane region" description="Helical" evidence="1">
    <location>
        <begin position="124"/>
        <end position="148"/>
    </location>
</feature>
<feature type="transmembrane region" description="Helical" evidence="1">
    <location>
        <begin position="12"/>
        <end position="32"/>
    </location>
</feature>
<dbReference type="OrthoDB" id="2857165at2"/>
<dbReference type="AlphaFoldDB" id="A0A2M9EXJ2"/>
<evidence type="ECO:0000256" key="1">
    <source>
        <dbReference type="SAM" id="Phobius"/>
    </source>
</evidence>
<protein>
    <submittedName>
        <fullName evidence="2">Uncharacterized protein</fullName>
    </submittedName>
</protein>
<keyword evidence="1" id="KW-0472">Membrane</keyword>
<feature type="transmembrane region" description="Helical" evidence="1">
    <location>
        <begin position="94"/>
        <end position="118"/>
    </location>
</feature>
<accession>A0A2M9EXJ2</accession>
<organism evidence="2 3">
    <name type="scientific">Chryseomicrobium excrementi</name>
    <dbReference type="NCBI Taxonomy" id="2041346"/>
    <lineage>
        <taxon>Bacteria</taxon>
        <taxon>Bacillati</taxon>
        <taxon>Bacillota</taxon>
        <taxon>Bacilli</taxon>
        <taxon>Bacillales</taxon>
        <taxon>Caryophanaceae</taxon>
        <taxon>Chryseomicrobium</taxon>
    </lineage>
</organism>
<reference evidence="2 3" key="1">
    <citation type="submission" date="2017-10" db="EMBL/GenBank/DDBJ databases">
        <title>Draft genome of Chryseomicrobium casticus sp. nov.</title>
        <authorList>
            <person name="Chakraborty R."/>
            <person name="Saha T."/>
        </authorList>
    </citation>
    <scope>NUCLEOTIDE SEQUENCE [LARGE SCALE GENOMIC DNA]</scope>
    <source>
        <strain evidence="2 3">ET03</strain>
    </source>
</reference>
<comment type="caution">
    <text evidence="2">The sequence shown here is derived from an EMBL/GenBank/DDBJ whole genome shotgun (WGS) entry which is preliminary data.</text>
</comment>
<evidence type="ECO:0000313" key="3">
    <source>
        <dbReference type="Proteomes" id="UP000228680"/>
    </source>
</evidence>